<feature type="compositionally biased region" description="Polar residues" evidence="1">
    <location>
        <begin position="58"/>
        <end position="67"/>
    </location>
</feature>
<evidence type="ECO:0000256" key="1">
    <source>
        <dbReference type="SAM" id="MobiDB-lite"/>
    </source>
</evidence>
<feature type="non-terminal residue" evidence="2">
    <location>
        <position position="1"/>
    </location>
</feature>
<dbReference type="AlphaFoldDB" id="A0A093GPC3"/>
<keyword evidence="3" id="KW-1185">Reference proteome</keyword>
<feature type="region of interest" description="Disordered" evidence="1">
    <location>
        <begin position="38"/>
        <end position="76"/>
    </location>
</feature>
<proteinExistence type="predicted"/>
<evidence type="ECO:0000313" key="2">
    <source>
        <dbReference type="EMBL" id="KFV68649.1"/>
    </source>
</evidence>
<feature type="non-terminal residue" evidence="2">
    <location>
        <position position="151"/>
    </location>
</feature>
<gene>
    <name evidence="2" type="ORF">N307_11007</name>
</gene>
<organism evidence="2 3">
    <name type="scientific">Dryobates pubescens</name>
    <name type="common">Downy woodpecker</name>
    <name type="synonym">Picoides pubescens</name>
    <dbReference type="NCBI Taxonomy" id="118200"/>
    <lineage>
        <taxon>Eukaryota</taxon>
        <taxon>Metazoa</taxon>
        <taxon>Chordata</taxon>
        <taxon>Craniata</taxon>
        <taxon>Vertebrata</taxon>
        <taxon>Euteleostomi</taxon>
        <taxon>Archelosauria</taxon>
        <taxon>Archosauria</taxon>
        <taxon>Dinosauria</taxon>
        <taxon>Saurischia</taxon>
        <taxon>Theropoda</taxon>
        <taxon>Coelurosauria</taxon>
        <taxon>Aves</taxon>
        <taxon>Neognathae</taxon>
        <taxon>Neoaves</taxon>
        <taxon>Telluraves</taxon>
        <taxon>Coraciimorphae</taxon>
        <taxon>Piciformes</taxon>
        <taxon>Picidae</taxon>
        <taxon>Dryobates</taxon>
    </lineage>
</organism>
<dbReference type="STRING" id="118200.A0A093GPC3"/>
<name>A0A093GPC3_DRYPU</name>
<accession>A0A093GPC3</accession>
<dbReference type="EMBL" id="KL216274">
    <property type="protein sequence ID" value="KFV68649.1"/>
    <property type="molecule type" value="Genomic_DNA"/>
</dbReference>
<sequence length="151" mass="16426">DPCYRQMQGKPEAPAVTYATYRGSARIRQLLKNQLERAEKREENAGNRNATMVKENGEIQTPISSPSGCLMKANGVNGSKGHEGDAMLNSSAVKIGRTKCGEAWHFPGSSKHEITVKATTSSTESSQEMDLNYMPALATAKVKRTHSLDSL</sequence>
<protein>
    <submittedName>
        <fullName evidence="2">Uncharacterized protein</fullName>
    </submittedName>
</protein>
<evidence type="ECO:0000313" key="3">
    <source>
        <dbReference type="Proteomes" id="UP000053875"/>
    </source>
</evidence>
<dbReference type="Proteomes" id="UP000053875">
    <property type="component" value="Unassembled WGS sequence"/>
</dbReference>
<reference evidence="2 3" key="1">
    <citation type="submission" date="2014-04" db="EMBL/GenBank/DDBJ databases">
        <title>Genome evolution of avian class.</title>
        <authorList>
            <person name="Zhang G."/>
            <person name="Li C."/>
        </authorList>
    </citation>
    <scope>NUCLEOTIDE SEQUENCE [LARGE SCALE GENOMIC DNA]</scope>
    <source>
        <strain evidence="2">BGI_N307</strain>
    </source>
</reference>